<comment type="caution">
    <text evidence="12">The sequence shown here is derived from an EMBL/GenBank/DDBJ whole genome shotgun (WGS) entry which is preliminary data.</text>
</comment>
<dbReference type="GO" id="GO:0005737">
    <property type="term" value="C:cytoplasm"/>
    <property type="evidence" value="ECO:0007669"/>
    <property type="project" value="TreeGrafter"/>
</dbReference>
<dbReference type="CDD" id="cd07781">
    <property type="entry name" value="ASKHA_NBD_FGGY_L-RBK"/>
    <property type="match status" value="1"/>
</dbReference>
<dbReference type="InterPro" id="IPR018485">
    <property type="entry name" value="FGGY_C"/>
</dbReference>
<dbReference type="GO" id="GO:0008741">
    <property type="term" value="F:ribulokinase activity"/>
    <property type="evidence" value="ECO:0007669"/>
    <property type="project" value="UniProtKB-UniRule"/>
</dbReference>
<evidence type="ECO:0000259" key="10">
    <source>
        <dbReference type="Pfam" id="PF00370"/>
    </source>
</evidence>
<evidence type="ECO:0000313" key="12">
    <source>
        <dbReference type="EMBL" id="RKS75630.1"/>
    </source>
</evidence>
<keyword evidence="4 7" id="KW-0067">ATP-binding</keyword>
<feature type="domain" description="Carbohydrate kinase FGGY C-terminal" evidence="11">
    <location>
        <begin position="290"/>
        <end position="487"/>
    </location>
</feature>
<evidence type="ECO:0000256" key="3">
    <source>
        <dbReference type="ARBA" id="ARBA00022777"/>
    </source>
</evidence>
<keyword evidence="2 7" id="KW-0547">Nucleotide-binding</keyword>
<comment type="similarity">
    <text evidence="7 9">Belongs to the ribulokinase family.</text>
</comment>
<comment type="pathway">
    <text evidence="7 9">Carbohydrate degradation; L-arabinose degradation via L-ribulose; D-xylulose 5-phosphate from L-arabinose (bacterial route): step 2/3.</text>
</comment>
<dbReference type="Gene3D" id="3.30.420.40">
    <property type="match status" value="2"/>
</dbReference>
<keyword evidence="3 7" id="KW-0418">Kinase</keyword>
<protein>
    <recommendedName>
        <fullName evidence="7 8">Ribulokinase</fullName>
        <ecNumber evidence="7 8">2.7.1.16</ecNumber>
    </recommendedName>
</protein>
<evidence type="ECO:0000256" key="6">
    <source>
        <dbReference type="ARBA" id="ARBA00023277"/>
    </source>
</evidence>
<dbReference type="NCBIfam" id="TIGR01234">
    <property type="entry name" value="L-ribulokinase"/>
    <property type="match status" value="1"/>
</dbReference>
<dbReference type="InterPro" id="IPR043129">
    <property type="entry name" value="ATPase_NBD"/>
</dbReference>
<gene>
    <name evidence="7" type="primary">araB</name>
    <name evidence="12" type="ORF">CLV35_2107</name>
</gene>
<name>A0A420XQS8_9ACTN</name>
<dbReference type="SUPFAM" id="SSF53067">
    <property type="entry name" value="Actin-like ATPase domain"/>
    <property type="match status" value="2"/>
</dbReference>
<dbReference type="InterPro" id="IPR018484">
    <property type="entry name" value="FGGY_N"/>
</dbReference>
<dbReference type="PIRSF" id="PIRSF000538">
    <property type="entry name" value="GlpK"/>
    <property type="match status" value="1"/>
</dbReference>
<dbReference type="AlphaFoldDB" id="A0A420XQS8"/>
<evidence type="ECO:0000256" key="7">
    <source>
        <dbReference type="HAMAP-Rule" id="MF_00520"/>
    </source>
</evidence>
<evidence type="ECO:0000256" key="1">
    <source>
        <dbReference type="ARBA" id="ARBA00022679"/>
    </source>
</evidence>
<proteinExistence type="inferred from homology"/>
<organism evidence="12 13">
    <name type="scientific">Motilibacter peucedani</name>
    <dbReference type="NCBI Taxonomy" id="598650"/>
    <lineage>
        <taxon>Bacteria</taxon>
        <taxon>Bacillati</taxon>
        <taxon>Actinomycetota</taxon>
        <taxon>Actinomycetes</taxon>
        <taxon>Motilibacterales</taxon>
        <taxon>Motilibacteraceae</taxon>
        <taxon>Motilibacter</taxon>
    </lineage>
</organism>
<dbReference type="EMBL" id="RBWV01000011">
    <property type="protein sequence ID" value="RKS75630.1"/>
    <property type="molecule type" value="Genomic_DNA"/>
</dbReference>
<dbReference type="HAMAP" id="MF_00520">
    <property type="entry name" value="Ribulokinase"/>
    <property type="match status" value="1"/>
</dbReference>
<keyword evidence="5 7" id="KW-0054">Arabinose catabolism</keyword>
<accession>A0A420XQS8</accession>
<keyword evidence="1 7" id="KW-0808">Transferase</keyword>
<dbReference type="PANTHER" id="PTHR43435">
    <property type="entry name" value="RIBULOKINASE"/>
    <property type="match status" value="1"/>
</dbReference>
<dbReference type="Pfam" id="PF00370">
    <property type="entry name" value="FGGY_N"/>
    <property type="match status" value="1"/>
</dbReference>
<dbReference type="Proteomes" id="UP000281955">
    <property type="component" value="Unassembled WGS sequence"/>
</dbReference>
<dbReference type="NCBIfam" id="NF003154">
    <property type="entry name" value="PRK04123.1"/>
    <property type="match status" value="1"/>
</dbReference>
<dbReference type="InterPro" id="IPR000577">
    <property type="entry name" value="Carb_kinase_FGGY"/>
</dbReference>
<dbReference type="GO" id="GO:0019569">
    <property type="term" value="P:L-arabinose catabolic process to D-xylulose 5-phosphate"/>
    <property type="evidence" value="ECO:0007669"/>
    <property type="project" value="UniProtKB-UniRule"/>
</dbReference>
<evidence type="ECO:0000256" key="5">
    <source>
        <dbReference type="ARBA" id="ARBA00022935"/>
    </source>
</evidence>
<comment type="catalytic activity">
    <reaction evidence="7">
        <text>D-ribulose + ATP = D-ribulose 5-phosphate + ADP + H(+)</text>
        <dbReference type="Rhea" id="RHEA:17601"/>
        <dbReference type="ChEBI" id="CHEBI:15378"/>
        <dbReference type="ChEBI" id="CHEBI:17173"/>
        <dbReference type="ChEBI" id="CHEBI:30616"/>
        <dbReference type="ChEBI" id="CHEBI:58121"/>
        <dbReference type="ChEBI" id="CHEBI:456216"/>
        <dbReference type="EC" id="2.7.1.16"/>
    </reaction>
</comment>
<reference evidence="12 13" key="1">
    <citation type="submission" date="2018-10" db="EMBL/GenBank/DDBJ databases">
        <title>Genomic Encyclopedia of Archaeal and Bacterial Type Strains, Phase II (KMG-II): from individual species to whole genera.</title>
        <authorList>
            <person name="Goeker M."/>
        </authorList>
    </citation>
    <scope>NUCLEOTIDE SEQUENCE [LARGE SCALE GENOMIC DNA]</scope>
    <source>
        <strain evidence="12 13">RP-AC37</strain>
    </source>
</reference>
<evidence type="ECO:0000256" key="8">
    <source>
        <dbReference type="NCBIfam" id="TIGR01234"/>
    </source>
</evidence>
<dbReference type="PANTHER" id="PTHR43435:SF4">
    <property type="entry name" value="FGGY CARBOHYDRATE KINASE DOMAIN-CONTAINING PROTEIN"/>
    <property type="match status" value="1"/>
</dbReference>
<feature type="domain" description="Carbohydrate kinase FGGY N-terminal" evidence="10">
    <location>
        <begin position="8"/>
        <end position="277"/>
    </location>
</feature>
<keyword evidence="6 7" id="KW-0119">Carbohydrate metabolism</keyword>
<dbReference type="GO" id="GO:0005524">
    <property type="term" value="F:ATP binding"/>
    <property type="evidence" value="ECO:0007669"/>
    <property type="project" value="UniProtKB-UniRule"/>
</dbReference>
<comment type="catalytic activity">
    <reaction evidence="7 9">
        <text>L-ribulose + ATP = L-ribulose 5-phosphate + ADP + H(+)</text>
        <dbReference type="Rhea" id="RHEA:22072"/>
        <dbReference type="ChEBI" id="CHEBI:15378"/>
        <dbReference type="ChEBI" id="CHEBI:16880"/>
        <dbReference type="ChEBI" id="CHEBI:30616"/>
        <dbReference type="ChEBI" id="CHEBI:58226"/>
        <dbReference type="ChEBI" id="CHEBI:456216"/>
        <dbReference type="EC" id="2.7.1.16"/>
    </reaction>
</comment>
<evidence type="ECO:0000256" key="2">
    <source>
        <dbReference type="ARBA" id="ARBA00022741"/>
    </source>
</evidence>
<evidence type="ECO:0000259" key="11">
    <source>
        <dbReference type="Pfam" id="PF02782"/>
    </source>
</evidence>
<evidence type="ECO:0000256" key="9">
    <source>
        <dbReference type="RuleBase" id="RU003455"/>
    </source>
</evidence>
<evidence type="ECO:0000313" key="13">
    <source>
        <dbReference type="Proteomes" id="UP000281955"/>
    </source>
</evidence>
<evidence type="ECO:0000256" key="4">
    <source>
        <dbReference type="ARBA" id="ARBA00022840"/>
    </source>
</evidence>
<keyword evidence="13" id="KW-1185">Reference proteome</keyword>
<sequence>MSEDRRVVVGVDYGTLSGRAVVVRVADGTELGSAVHEYPHAVLEQTLPGGERLGHDWALQVPRDYVEVLQNAVPAAVAASGVDPADVIGIATDFTACTVLPTLADGTPLCELDELRGEPHAYVKLWKHHAAQGQADRINALAHERKEPWIARYGGKLSSEWELAKGLQLFEEAPDVYARTEHWVEAADWIIWQLSGTYVRNVCTAGYKAVLQEGEYPSREFLEALAPGFGDFFEAKVARELAPLGARVGGLTEQAAGWTGLPAGIAVAVGNVDAHVTAPAAKATSPGQMLAIMGTSTCHVMNSDTLGEVPGMCGVVRDGITPGYWGYEAGQSGVGDIFAWFTRTSVPASYTEAAQQQGISIHEHLTNLSAEQAVGEHGLVALDWHLGNRSVLVDHELSGVLVGATLATRPEEVYRALLEATAFGTRRIIEAFEESGVPVTEFVVAGGLLKNRFLMQTYADVTRRPLSLLASEQGPALGSAIHAAVAAGAYPDVYAASEAMGRKDEAAFVPDEERATAYDALYAEYRRLHDAFGPDDGALGGLLHRLRAIKREAQA</sequence>
<dbReference type="InParanoid" id="A0A420XQS8"/>
<dbReference type="GO" id="GO:0019150">
    <property type="term" value="F:D-ribulokinase activity"/>
    <property type="evidence" value="ECO:0007669"/>
    <property type="project" value="RHEA"/>
</dbReference>
<dbReference type="InterPro" id="IPR005929">
    <property type="entry name" value="Ribulokinase"/>
</dbReference>
<dbReference type="UniPathway" id="UPA00145">
    <property type="reaction ID" value="UER00566"/>
</dbReference>
<dbReference type="Pfam" id="PF02782">
    <property type="entry name" value="FGGY_C"/>
    <property type="match status" value="1"/>
</dbReference>
<dbReference type="EC" id="2.7.1.16" evidence="7 8"/>
<dbReference type="RefSeq" id="WP_121193376.1">
    <property type="nucleotide sequence ID" value="NZ_RBWV01000011.1"/>
</dbReference>
<dbReference type="OrthoDB" id="9805576at2"/>